<protein>
    <submittedName>
        <fullName evidence="2">Uncharacterized protein</fullName>
    </submittedName>
</protein>
<reference evidence="2" key="1">
    <citation type="submission" date="2020-07" db="EMBL/GenBank/DDBJ databases">
        <authorList>
            <person name="Lin J."/>
        </authorList>
    </citation>
    <scope>NUCLEOTIDE SEQUENCE</scope>
</reference>
<organism evidence="2">
    <name type="scientific">Ananas comosus var. bracteatus</name>
    <name type="common">red pineapple</name>
    <dbReference type="NCBI Taxonomy" id="296719"/>
    <lineage>
        <taxon>Eukaryota</taxon>
        <taxon>Viridiplantae</taxon>
        <taxon>Streptophyta</taxon>
        <taxon>Embryophyta</taxon>
        <taxon>Tracheophyta</taxon>
        <taxon>Spermatophyta</taxon>
        <taxon>Magnoliopsida</taxon>
        <taxon>Liliopsida</taxon>
        <taxon>Poales</taxon>
        <taxon>Bromeliaceae</taxon>
        <taxon>Bromelioideae</taxon>
        <taxon>Ananas</taxon>
    </lineage>
</organism>
<feature type="chain" id="PRO_5027750165" evidence="1">
    <location>
        <begin position="31"/>
        <end position="132"/>
    </location>
</feature>
<name>A0A6V7P027_ANACO</name>
<proteinExistence type="predicted"/>
<accession>A0A6V7P027</accession>
<keyword evidence="1" id="KW-0732">Signal</keyword>
<evidence type="ECO:0000313" key="2">
    <source>
        <dbReference type="EMBL" id="CAD1824202.1"/>
    </source>
</evidence>
<dbReference type="AlphaFoldDB" id="A0A6V7P027"/>
<sequence>MAVVKTEQKRMRASLVLTLMLGLLINQCSSHGFGECYDWCCHICDHWHHHWHKICHVKCFFYCKLHSHHYSHPDHPPKEVGDECSLMSAKSACGHLNSGEMIYHFPSRVEGEKMRGCMDNFMSSCAKMKKSP</sequence>
<feature type="signal peptide" evidence="1">
    <location>
        <begin position="1"/>
        <end position="30"/>
    </location>
</feature>
<evidence type="ECO:0000256" key="1">
    <source>
        <dbReference type="SAM" id="SignalP"/>
    </source>
</evidence>
<gene>
    <name evidence="2" type="ORF">CB5_LOCUS7413</name>
</gene>
<dbReference type="EMBL" id="LR862143">
    <property type="protein sequence ID" value="CAD1824202.1"/>
    <property type="molecule type" value="Genomic_DNA"/>
</dbReference>